<protein>
    <submittedName>
        <fullName evidence="1">Uncharacterized protein</fullName>
    </submittedName>
</protein>
<reference evidence="2" key="1">
    <citation type="journal article" date="2019" name="Int. J. Syst. Evol. Microbiol.">
        <title>The Global Catalogue of Microorganisms (GCM) 10K type strain sequencing project: providing services to taxonomists for standard genome sequencing and annotation.</title>
        <authorList>
            <consortium name="The Broad Institute Genomics Platform"/>
            <consortium name="The Broad Institute Genome Sequencing Center for Infectious Disease"/>
            <person name="Wu L."/>
            <person name="Ma J."/>
        </authorList>
    </citation>
    <scope>NUCLEOTIDE SEQUENCE [LARGE SCALE GENOMIC DNA]</scope>
    <source>
        <strain evidence="2">CECT 8531</strain>
    </source>
</reference>
<dbReference type="RefSeq" id="WP_381421802.1">
    <property type="nucleotide sequence ID" value="NZ_JBHSDH010000013.1"/>
</dbReference>
<comment type="caution">
    <text evidence="1">The sequence shown here is derived from an EMBL/GenBank/DDBJ whole genome shotgun (WGS) entry which is preliminary data.</text>
</comment>
<dbReference type="EMBL" id="JBHSDH010000013">
    <property type="protein sequence ID" value="MFC4291706.1"/>
    <property type="molecule type" value="Genomic_DNA"/>
</dbReference>
<accession>A0ABV8RHI4</accession>
<keyword evidence="2" id="KW-1185">Reference proteome</keyword>
<name>A0ABV8RHI4_9SPHN</name>
<organism evidence="1 2">
    <name type="scientific">Sphingorhabdus arenilitoris</name>
    <dbReference type="NCBI Taxonomy" id="1490041"/>
    <lineage>
        <taxon>Bacteria</taxon>
        <taxon>Pseudomonadati</taxon>
        <taxon>Pseudomonadota</taxon>
        <taxon>Alphaproteobacteria</taxon>
        <taxon>Sphingomonadales</taxon>
        <taxon>Sphingomonadaceae</taxon>
        <taxon>Sphingorhabdus</taxon>
    </lineage>
</organism>
<sequence length="189" mass="21136">MTEIPPDRFPKAWQEFRSTGRVTESRVRAFPEYTDAIFPLAEEVGIQLVPAAAWTQEIADSRDKALINISKDEGRKAEWGEHQAAQKAYGAAVAGRSDDPIFIHSREYDSIVAKAQAPYQSYFEKDLGPGGWLAINQAHLALINGALDKVSGQNQVIVITFGSWHKYMLINGLMKRNDVVLRDSTSLFR</sequence>
<gene>
    <name evidence="1" type="ORF">ACFOWX_04670</name>
</gene>
<proteinExistence type="predicted"/>
<dbReference type="Proteomes" id="UP001595887">
    <property type="component" value="Unassembled WGS sequence"/>
</dbReference>
<evidence type="ECO:0000313" key="1">
    <source>
        <dbReference type="EMBL" id="MFC4291706.1"/>
    </source>
</evidence>
<evidence type="ECO:0000313" key="2">
    <source>
        <dbReference type="Proteomes" id="UP001595887"/>
    </source>
</evidence>